<dbReference type="SUPFAM" id="SSF117281">
    <property type="entry name" value="Kelch motif"/>
    <property type="match status" value="1"/>
</dbReference>
<proteinExistence type="predicted"/>
<dbReference type="OrthoDB" id="9990004at2759"/>
<accession>E4X241</accession>
<dbReference type="Gene3D" id="2.120.10.80">
    <property type="entry name" value="Kelch-type beta propeller"/>
    <property type="match status" value="1"/>
</dbReference>
<reference evidence="1" key="1">
    <citation type="journal article" date="2010" name="Science">
        <title>Plasticity of animal genome architecture unmasked by rapid evolution of a pelagic tunicate.</title>
        <authorList>
            <person name="Denoeud F."/>
            <person name="Henriet S."/>
            <person name="Mungpakdee S."/>
            <person name="Aury J.M."/>
            <person name="Da Silva C."/>
            <person name="Brinkmann H."/>
            <person name="Mikhaleva J."/>
            <person name="Olsen L.C."/>
            <person name="Jubin C."/>
            <person name="Canestro C."/>
            <person name="Bouquet J.M."/>
            <person name="Danks G."/>
            <person name="Poulain J."/>
            <person name="Campsteijn C."/>
            <person name="Adamski M."/>
            <person name="Cross I."/>
            <person name="Yadetie F."/>
            <person name="Muffato M."/>
            <person name="Louis A."/>
            <person name="Butcher S."/>
            <person name="Tsagkogeorga G."/>
            <person name="Konrad A."/>
            <person name="Singh S."/>
            <person name="Jensen M.F."/>
            <person name="Cong E.H."/>
            <person name="Eikeseth-Otteraa H."/>
            <person name="Noel B."/>
            <person name="Anthouard V."/>
            <person name="Porcel B.M."/>
            <person name="Kachouri-Lafond R."/>
            <person name="Nishino A."/>
            <person name="Ugolini M."/>
            <person name="Chourrout P."/>
            <person name="Nishida H."/>
            <person name="Aasland R."/>
            <person name="Huzurbazar S."/>
            <person name="Westhof E."/>
            <person name="Delsuc F."/>
            <person name="Lehrach H."/>
            <person name="Reinhardt R."/>
            <person name="Weissenbach J."/>
            <person name="Roy S.W."/>
            <person name="Artiguenave F."/>
            <person name="Postlethwait J.H."/>
            <person name="Manak J.R."/>
            <person name="Thompson E.M."/>
            <person name="Jaillon O."/>
            <person name="Du Pasquier L."/>
            <person name="Boudinot P."/>
            <person name="Liberles D.A."/>
            <person name="Volff J.N."/>
            <person name="Philippe H."/>
            <person name="Lenhard B."/>
            <person name="Roest Crollius H."/>
            <person name="Wincker P."/>
            <person name="Chourrout D."/>
        </authorList>
    </citation>
    <scope>NUCLEOTIDE SEQUENCE [LARGE SCALE GENOMIC DNA]</scope>
</reference>
<organism evidence="1">
    <name type="scientific">Oikopleura dioica</name>
    <name type="common">Tunicate</name>
    <dbReference type="NCBI Taxonomy" id="34765"/>
    <lineage>
        <taxon>Eukaryota</taxon>
        <taxon>Metazoa</taxon>
        <taxon>Chordata</taxon>
        <taxon>Tunicata</taxon>
        <taxon>Appendicularia</taxon>
        <taxon>Copelata</taxon>
        <taxon>Oikopleuridae</taxon>
        <taxon>Oikopleura</taxon>
    </lineage>
</organism>
<sequence length="645" mass="72186">MQNSVQNKESRSDGKINRMQTNEGYATLSGVHQHMTYHIEEPLKDQVGVSIEEIFNDVCSTSGEKEFKECLALQVELNNLQVRIDGQFSALDDVLDELEERNNALLSLLAKLETEEVENCPNRVCKCEDGYYWDAEQLMCIKCIGVINEDGVCEECPKDTYYDPEQNKCVKCGKDFEPIWILYPDGPKCHPDHVGDKDECCRQCDPDDEDWNPVFEICMPKIRESFGTGVVLLVGGNDIYQETTDAIVFCPGATSEEDMQFVGDVIDNQAYKSTMKAHSATFNPFYYNQTGLNNAYSRLIFGGIGSEEVVRTFVDSDYQGNNQGLAERPLAAYLIEEGEEVDEDMWQIPSNTQPRQNGESGDITEVGKKRHRGITCRPDTACFPDNFLIGGQIDGSHASRALYRWDFRGFVDIDPDVSNGHSVAWNAAPPLIEGRRDFAAVALASSDRFCKMILVCGGEGSKPTSDPVPNYLSSCECLTNVDGKNEWVRFAHDLPYPTIGSELVAILNISPDGAGEEIYHLGGDQVRSSGPVPTNYIRKLISSGWQDIATMHHARGFHRSWVSYGWDAIPSYDLPLIFSVGGDGTSVMELEVFDVNTLDSRPLVDEATFQQRFDFDIMEFGNCLFDLGDLPFYEDPCVDYEYCIA</sequence>
<dbReference type="Proteomes" id="UP000001307">
    <property type="component" value="Unassembled WGS sequence"/>
</dbReference>
<keyword evidence="2" id="KW-1185">Reference proteome</keyword>
<dbReference type="InterPro" id="IPR015915">
    <property type="entry name" value="Kelch-typ_b-propeller"/>
</dbReference>
<dbReference type="AlphaFoldDB" id="E4X241"/>
<evidence type="ECO:0000313" key="1">
    <source>
        <dbReference type="EMBL" id="CBY23510.1"/>
    </source>
</evidence>
<dbReference type="InterPro" id="IPR009030">
    <property type="entry name" value="Growth_fac_rcpt_cys_sf"/>
</dbReference>
<dbReference type="EMBL" id="FN653021">
    <property type="protein sequence ID" value="CBY23510.1"/>
    <property type="molecule type" value="Genomic_DNA"/>
</dbReference>
<dbReference type="InParanoid" id="E4X241"/>
<protein>
    <submittedName>
        <fullName evidence="1">Uncharacterized protein</fullName>
    </submittedName>
</protein>
<dbReference type="SUPFAM" id="SSF57184">
    <property type="entry name" value="Growth factor receptor domain"/>
    <property type="match status" value="1"/>
</dbReference>
<evidence type="ECO:0000313" key="2">
    <source>
        <dbReference type="Proteomes" id="UP000001307"/>
    </source>
</evidence>
<gene>
    <name evidence="1" type="ORF">GSOID_T00015955001</name>
</gene>
<name>E4X241_OIKDI</name>